<evidence type="ECO:0000313" key="4">
    <source>
        <dbReference type="EMBL" id="DAD38762.1"/>
    </source>
</evidence>
<dbReference type="PANTHER" id="PTHR33492:SF4">
    <property type="entry name" value="OS02G0174300 PROTEIN"/>
    <property type="match status" value="1"/>
</dbReference>
<dbReference type="EMBL" id="DUZY01000005">
    <property type="protein sequence ID" value="DAD38762.1"/>
    <property type="molecule type" value="Genomic_DNA"/>
</dbReference>
<comment type="caution">
    <text evidence="4">The sequence shown here is derived from an EMBL/GenBank/DDBJ whole genome shotgun (WGS) entry which is preliminary data.</text>
</comment>
<feature type="region of interest" description="Disordered" evidence="1">
    <location>
        <begin position="1"/>
        <end position="24"/>
    </location>
</feature>
<dbReference type="InterPro" id="IPR044822">
    <property type="entry name" value="Myb_DNA-bind_4"/>
</dbReference>
<dbReference type="Pfam" id="PF13837">
    <property type="entry name" value="Myb_DNA-bind_4"/>
    <property type="match status" value="1"/>
</dbReference>
<keyword evidence="2" id="KW-0812">Transmembrane</keyword>
<dbReference type="InterPro" id="IPR001005">
    <property type="entry name" value="SANT/Myb"/>
</dbReference>
<dbReference type="Proteomes" id="UP000607653">
    <property type="component" value="Unassembled WGS sequence"/>
</dbReference>
<evidence type="ECO:0000313" key="5">
    <source>
        <dbReference type="Proteomes" id="UP000607653"/>
    </source>
</evidence>
<protein>
    <recommendedName>
        <fullName evidence="3">Myb-like domain-containing protein</fullName>
    </recommendedName>
</protein>
<feature type="transmembrane region" description="Helical" evidence="2">
    <location>
        <begin position="296"/>
        <end position="316"/>
    </location>
</feature>
<proteinExistence type="predicted"/>
<evidence type="ECO:0000256" key="1">
    <source>
        <dbReference type="SAM" id="MobiDB-lite"/>
    </source>
</evidence>
<dbReference type="Gene3D" id="1.10.10.60">
    <property type="entry name" value="Homeodomain-like"/>
    <property type="match status" value="1"/>
</dbReference>
<dbReference type="AlphaFoldDB" id="A0A822Z191"/>
<accession>A0A822Z191</accession>
<evidence type="ECO:0000259" key="3">
    <source>
        <dbReference type="PROSITE" id="PS50090"/>
    </source>
</evidence>
<sequence length="317" mass="36514">METTQPLSELQNLQTPKKEENDVEKECKTGHQSYVVSSRCTRSQVAPDWTAREILILIGEVASVEGDCLKALSYYQKWKIISDNCTAVGVVRSLNQCHRKWDSLLLEYKRIKDWESQLVGNAYWSLQSERRKEFGLPVSFDREVFESIGEFLKAQEDRCTDLDDDPEGGADMLDVILDSGSKKRRRRPVAQKSNVEDEQEIVEKLRENSDFIHAILRGDFTENEDKGLTDLRNIHSSQTKFTRNQADELIKVLGTLASTVNQLYDQIQISRRGRRLVVIAKLEDCTTWMTMVLRRLFIPLLHHINGIVVLVILLYVL</sequence>
<dbReference type="PROSITE" id="PS50090">
    <property type="entry name" value="MYB_LIKE"/>
    <property type="match status" value="1"/>
</dbReference>
<dbReference type="PANTHER" id="PTHR33492">
    <property type="entry name" value="OSJNBA0043A12.37 PROTEIN-RELATED"/>
    <property type="match status" value="1"/>
</dbReference>
<gene>
    <name evidence="4" type="ORF">HUJ06_013084</name>
</gene>
<reference evidence="4 5" key="1">
    <citation type="journal article" date="2020" name="Mol. Biol. Evol.">
        <title>Distinct Expression and Methylation Patterns for Genes with Different Fates following a Single Whole-Genome Duplication in Flowering Plants.</title>
        <authorList>
            <person name="Shi T."/>
            <person name="Rahmani R.S."/>
            <person name="Gugger P.F."/>
            <person name="Wang M."/>
            <person name="Li H."/>
            <person name="Zhang Y."/>
            <person name="Li Z."/>
            <person name="Wang Q."/>
            <person name="Van de Peer Y."/>
            <person name="Marchal K."/>
            <person name="Chen J."/>
        </authorList>
    </citation>
    <scope>NUCLEOTIDE SEQUENCE [LARGE SCALE GENOMIC DNA]</scope>
    <source>
        <tissue evidence="4">Leaf</tissue>
    </source>
</reference>
<feature type="domain" description="Myb-like" evidence="3">
    <location>
        <begin position="49"/>
        <end position="105"/>
    </location>
</feature>
<name>A0A822Z191_NELNU</name>
<evidence type="ECO:0000256" key="2">
    <source>
        <dbReference type="SAM" id="Phobius"/>
    </source>
</evidence>
<keyword evidence="5" id="KW-1185">Reference proteome</keyword>
<keyword evidence="2" id="KW-0472">Membrane</keyword>
<organism evidence="4 5">
    <name type="scientific">Nelumbo nucifera</name>
    <name type="common">Sacred lotus</name>
    <dbReference type="NCBI Taxonomy" id="4432"/>
    <lineage>
        <taxon>Eukaryota</taxon>
        <taxon>Viridiplantae</taxon>
        <taxon>Streptophyta</taxon>
        <taxon>Embryophyta</taxon>
        <taxon>Tracheophyta</taxon>
        <taxon>Spermatophyta</taxon>
        <taxon>Magnoliopsida</taxon>
        <taxon>Proteales</taxon>
        <taxon>Nelumbonaceae</taxon>
        <taxon>Nelumbo</taxon>
    </lineage>
</organism>
<keyword evidence="2" id="KW-1133">Transmembrane helix</keyword>
<feature type="compositionally biased region" description="Polar residues" evidence="1">
    <location>
        <begin position="1"/>
        <end position="15"/>
    </location>
</feature>